<sequence length="842" mass="91200">MNCEHVAYTTCASNGCGVLTANTFTPLTLVACSVEVEVHGNSARLNVRYEYNNYTGKDQRVIAAYPLPMWWDLMSCRADYAKDSVVGVHCVTIPLNVEVSDAAATSFPILPGPKPDGVVAIVAAQRLPWMIGLGSSVLIGATYAVPLNALCKAGEFRMVLPMELFPDAPPPPPSTMEYESLFAMKWPSKLPKGLTIDVKCKTFTPLAGTVELRPTGGNVCDPVPAQVEIVGDSGFRLHYEGPLAARVRGGFELFCPLFRTIEPLRFFVEVDNGREVCDDDRYALTLVLTPVVAEQLSATVNAELIFVVDSHSNYASACMSQALRVALYGAPDKAPVNIILITEENDICLCPGGSTQVNQLDIDGLAAFVAQTRPQRPSVGVSHLNRVMRSLVNSESTGPCGPVPRGFVRHIIVLSDEGTKSHAVEAISLAAHHQHNMRFSAVGLITAGGANAAALQLLAQEGGGVYYDATDAEELQAVLAQVVSLVAVPTVTDVELRFREPEVRVESKQLRAIPQGLQQFVQCFVPASLENFHVVVIGRIGSASVEYTGQGSLTEVFLTACSEPQNAFSVGMLHLSAAASRIRYLVEGRSSFTLNKSEVQEVGRYSETYMLPSPFTEMKQIRPSVGGGARSQTIPGAADTPIVAAARYVPRHWLYAQFLQRLSCRRLAEGLIDCRPQQLRQKIRQLEGATTNGDAPIVQQHSSASTLGKPRTTKEFIRHILMDIVDSVLATSLCVRRIAALQAPDGSFSLDSRLAVCVGLPCDRMKLDSLIVEDNAGEEHCEAQDVCKDKERLWATSLVVVSIEKQPSGIVTLAYRKAMSFIENNDPKGGFINRAREVFAGV</sequence>
<evidence type="ECO:0000313" key="3">
    <source>
        <dbReference type="Proteomes" id="UP000195570"/>
    </source>
</evidence>
<dbReference type="EMBL" id="CZPT02001764">
    <property type="protein sequence ID" value="SCU71995.1"/>
    <property type="molecule type" value="Genomic_DNA"/>
</dbReference>
<dbReference type="GeneID" id="92377517"/>
<organism evidence="2 3">
    <name type="scientific">Trypanosoma equiperdum</name>
    <dbReference type="NCBI Taxonomy" id="5694"/>
    <lineage>
        <taxon>Eukaryota</taxon>
        <taxon>Discoba</taxon>
        <taxon>Euglenozoa</taxon>
        <taxon>Kinetoplastea</taxon>
        <taxon>Metakinetoplastina</taxon>
        <taxon>Trypanosomatida</taxon>
        <taxon>Trypanosomatidae</taxon>
        <taxon>Trypanosoma</taxon>
    </lineage>
</organism>
<dbReference type="Proteomes" id="UP000195570">
    <property type="component" value="Unassembled WGS sequence"/>
</dbReference>
<reference evidence="2" key="1">
    <citation type="submission" date="2016-09" db="EMBL/GenBank/DDBJ databases">
        <authorList>
            <person name="Hebert L."/>
            <person name="Moumen B."/>
        </authorList>
    </citation>
    <scope>NUCLEOTIDE SEQUENCE [LARGE SCALE GENOMIC DNA]</scope>
    <source>
        <strain evidence="2">OVI</strain>
    </source>
</reference>
<dbReference type="VEuPathDB" id="TriTrypDB:TEOVI_000357700"/>
<accession>A0A1G4II85</accession>
<evidence type="ECO:0000259" key="1">
    <source>
        <dbReference type="Pfam" id="PF13768"/>
    </source>
</evidence>
<dbReference type="RefSeq" id="XP_067082567.1">
    <property type="nucleotide sequence ID" value="XM_067226466.1"/>
</dbReference>
<dbReference type="Pfam" id="PF13768">
    <property type="entry name" value="VWA_3"/>
    <property type="match status" value="1"/>
</dbReference>
<evidence type="ECO:0000313" key="2">
    <source>
        <dbReference type="EMBL" id="SCU71995.1"/>
    </source>
</evidence>
<name>A0A1G4II85_TRYEQ</name>
<dbReference type="Gene3D" id="3.40.50.410">
    <property type="entry name" value="von Willebrand factor, type A domain"/>
    <property type="match status" value="1"/>
</dbReference>
<gene>
    <name evidence="2" type="ORF">TEOVI_000357700</name>
</gene>
<protein>
    <submittedName>
        <fullName evidence="2">von Willebrand factor type A domain containing protein, putative</fullName>
    </submittedName>
</protein>
<feature type="domain" description="VWFA" evidence="1">
    <location>
        <begin position="303"/>
        <end position="467"/>
    </location>
</feature>
<dbReference type="InterPro" id="IPR002035">
    <property type="entry name" value="VWF_A"/>
</dbReference>
<dbReference type="InterPro" id="IPR036465">
    <property type="entry name" value="vWFA_dom_sf"/>
</dbReference>
<dbReference type="PANTHER" id="PTHR45737:SF6">
    <property type="entry name" value="VON WILLEBRAND FACTOR A DOMAIN-CONTAINING PROTEIN 5A"/>
    <property type="match status" value="1"/>
</dbReference>
<comment type="caution">
    <text evidence="2">The sequence shown here is derived from an EMBL/GenBank/DDBJ whole genome shotgun (WGS) entry which is preliminary data.</text>
</comment>
<dbReference type="PANTHER" id="PTHR45737">
    <property type="entry name" value="VON WILLEBRAND FACTOR A DOMAIN-CONTAINING PROTEIN 5A"/>
    <property type="match status" value="1"/>
</dbReference>
<keyword evidence="3" id="KW-1185">Reference proteome</keyword>
<proteinExistence type="predicted"/>
<dbReference type="AlphaFoldDB" id="A0A1G4II85"/>